<dbReference type="AlphaFoldDB" id="A0A9J6QJT2"/>
<evidence type="ECO:0000256" key="3">
    <source>
        <dbReference type="SAM" id="SignalP"/>
    </source>
</evidence>
<dbReference type="EMBL" id="JAOSHN010000001">
    <property type="protein sequence ID" value="MCU7377385.1"/>
    <property type="molecule type" value="Genomic_DNA"/>
</dbReference>
<feature type="transmembrane region" description="Helical" evidence="2">
    <location>
        <begin position="441"/>
        <end position="461"/>
    </location>
</feature>
<keyword evidence="2" id="KW-1133">Transmembrane helix</keyword>
<feature type="compositionally biased region" description="Low complexity" evidence="1">
    <location>
        <begin position="81"/>
        <end position="105"/>
    </location>
</feature>
<keyword evidence="2" id="KW-0812">Transmembrane</keyword>
<evidence type="ECO:0008006" key="6">
    <source>
        <dbReference type="Google" id="ProtNLM"/>
    </source>
</evidence>
<dbReference type="Proteomes" id="UP001065549">
    <property type="component" value="Unassembled WGS sequence"/>
</dbReference>
<feature type="region of interest" description="Disordered" evidence="1">
    <location>
        <begin position="35"/>
        <end position="160"/>
    </location>
</feature>
<accession>A0A9J6QJT2</accession>
<keyword evidence="3" id="KW-0732">Signal</keyword>
<gene>
    <name evidence="4" type="ORF">OBO34_03335</name>
</gene>
<protein>
    <recommendedName>
        <fullName evidence="6">Gram-positive cocci surface proteins LPxTG domain-containing protein</fullName>
    </recommendedName>
</protein>
<feature type="compositionally biased region" description="Polar residues" evidence="1">
    <location>
        <begin position="112"/>
        <end position="131"/>
    </location>
</feature>
<proteinExistence type="predicted"/>
<evidence type="ECO:0000256" key="1">
    <source>
        <dbReference type="SAM" id="MobiDB-lite"/>
    </source>
</evidence>
<organism evidence="4 5">
    <name type="scientific">Hominibacterium faecale</name>
    <dbReference type="NCBI Taxonomy" id="2839743"/>
    <lineage>
        <taxon>Bacteria</taxon>
        <taxon>Bacillati</taxon>
        <taxon>Bacillota</taxon>
        <taxon>Clostridia</taxon>
        <taxon>Peptostreptococcales</taxon>
        <taxon>Anaerovoracaceae</taxon>
        <taxon>Hominibacterium</taxon>
    </lineage>
</organism>
<feature type="compositionally biased region" description="Low complexity" evidence="1">
    <location>
        <begin position="132"/>
        <end position="144"/>
    </location>
</feature>
<comment type="caution">
    <text evidence="4">The sequence shown here is derived from an EMBL/GenBank/DDBJ whole genome shotgun (WGS) entry which is preliminary data.</text>
</comment>
<evidence type="ECO:0000313" key="5">
    <source>
        <dbReference type="Proteomes" id="UP001065549"/>
    </source>
</evidence>
<reference evidence="4" key="1">
    <citation type="submission" date="2022-09" db="EMBL/GenBank/DDBJ databases">
        <title>Culturomic study of gut microbiota in children with autism spectrum disorder.</title>
        <authorList>
            <person name="Efimov B.A."/>
            <person name="Chaplin A.V."/>
            <person name="Sokolova S.R."/>
            <person name="Pikina A.P."/>
            <person name="Korzhanova M."/>
            <person name="Belova V."/>
            <person name="Korostin D."/>
        </authorList>
    </citation>
    <scope>NUCLEOTIDE SEQUENCE</scope>
    <source>
        <strain evidence="4">ASD5510</strain>
    </source>
</reference>
<sequence length="467" mass="48326">MKRRKILSITICVCLLICMFPQLAFAAEADPQANQQTEPVISTDAAEPQKAPAEVTDPPESPMPQAEPTTADDKGGEPQGTVQNQSTSEQESSAAAPSDSPTESPQPEPASVESSNAFSQSQASTPAAEQETSAASLTTKKAAAPMEGAPKEQAGAAKSKTIATVKKTAAGVTISGGIEGKDWVYDSSQQTLVIQKDGITVSGTATDDLAILCTMAVTAITIDNLDHGSNVIALMSADENGNSLTDLTIKIQGENRIDAIVGMGDITLVGTKNSRLDLTLGAMAFQDLNFKNAVVNGGSFMAIRDLNIKGKSVVTAKFNKYLSPGDTAAMIFAGRDLNIDLAKGGKVTADGYAGSSKYHYQDRTFPLLAGRSINISKGSHVSTPSGGKVGTYYDEGLSLQAILNADGSPAVDASVQYGTDKSLTASASVSDISSSPQTGDYGAGLVFLYIVLLAAGAAALISRRKTE</sequence>
<evidence type="ECO:0000313" key="4">
    <source>
        <dbReference type="EMBL" id="MCU7377385.1"/>
    </source>
</evidence>
<keyword evidence="2" id="KW-0472">Membrane</keyword>
<feature type="signal peptide" evidence="3">
    <location>
        <begin position="1"/>
        <end position="26"/>
    </location>
</feature>
<feature type="chain" id="PRO_5039920946" description="Gram-positive cocci surface proteins LPxTG domain-containing protein" evidence="3">
    <location>
        <begin position="27"/>
        <end position="467"/>
    </location>
</feature>
<name>A0A9J6QJT2_9FIRM</name>
<keyword evidence="5" id="KW-1185">Reference proteome</keyword>
<dbReference type="RefSeq" id="WP_148397094.1">
    <property type="nucleotide sequence ID" value="NZ_JAJAGH010000010.1"/>
</dbReference>
<evidence type="ECO:0000256" key="2">
    <source>
        <dbReference type="SAM" id="Phobius"/>
    </source>
</evidence>